<comment type="subcellular location">
    <subcellularLocation>
        <location evidence="1">Cell membrane</location>
        <topology evidence="1">Multi-pass membrane protein</topology>
    </subcellularLocation>
</comment>
<dbReference type="Gene3D" id="1.20.1250.20">
    <property type="entry name" value="MFS general substrate transporter like domains"/>
    <property type="match status" value="1"/>
</dbReference>
<dbReference type="OrthoDB" id="9803985at2"/>
<dbReference type="InterPro" id="IPR020846">
    <property type="entry name" value="MFS_dom"/>
</dbReference>
<protein>
    <submittedName>
        <fullName evidence="7">MFS transporter</fullName>
    </submittedName>
</protein>
<evidence type="ECO:0000256" key="5">
    <source>
        <dbReference type="SAM" id="Phobius"/>
    </source>
</evidence>
<dbReference type="GO" id="GO:0005886">
    <property type="term" value="C:plasma membrane"/>
    <property type="evidence" value="ECO:0007669"/>
    <property type="project" value="UniProtKB-SubCell"/>
</dbReference>
<dbReference type="InterPro" id="IPR011701">
    <property type="entry name" value="MFS"/>
</dbReference>
<reference evidence="7 8" key="1">
    <citation type="submission" date="2018-09" db="EMBL/GenBank/DDBJ databases">
        <title>Novel species of Cryobacterium.</title>
        <authorList>
            <person name="Liu Q."/>
            <person name="Xin Y.-H."/>
        </authorList>
    </citation>
    <scope>NUCLEOTIDE SEQUENCE [LARGE SCALE GENOMIC DNA]</scope>
    <source>
        <strain evidence="7 8">Hh39</strain>
    </source>
</reference>
<dbReference type="InterPro" id="IPR036259">
    <property type="entry name" value="MFS_trans_sf"/>
</dbReference>
<evidence type="ECO:0000256" key="3">
    <source>
        <dbReference type="ARBA" id="ARBA00022989"/>
    </source>
</evidence>
<keyword evidence="2 5" id="KW-0812">Transmembrane</keyword>
<dbReference type="PANTHER" id="PTHR23518">
    <property type="entry name" value="C-METHYLTRANSFERASE"/>
    <property type="match status" value="1"/>
</dbReference>
<feature type="transmembrane region" description="Helical" evidence="5">
    <location>
        <begin position="295"/>
        <end position="319"/>
    </location>
</feature>
<feature type="transmembrane region" description="Helical" evidence="5">
    <location>
        <begin position="209"/>
        <end position="230"/>
    </location>
</feature>
<feature type="transmembrane region" description="Helical" evidence="5">
    <location>
        <begin position="236"/>
        <end position="259"/>
    </location>
</feature>
<dbReference type="Pfam" id="PF07690">
    <property type="entry name" value="MFS_1"/>
    <property type="match status" value="2"/>
</dbReference>
<keyword evidence="3 5" id="KW-1133">Transmembrane helix</keyword>
<feature type="transmembrane region" description="Helical" evidence="5">
    <location>
        <begin position="62"/>
        <end position="88"/>
    </location>
</feature>
<feature type="transmembrane region" description="Helical" evidence="5">
    <location>
        <begin position="124"/>
        <end position="144"/>
    </location>
</feature>
<evidence type="ECO:0000256" key="2">
    <source>
        <dbReference type="ARBA" id="ARBA00022692"/>
    </source>
</evidence>
<comment type="caution">
    <text evidence="7">The sequence shown here is derived from an EMBL/GenBank/DDBJ whole genome shotgun (WGS) entry which is preliminary data.</text>
</comment>
<name>A0A3A5MR07_9MICO</name>
<sequence>MLTDISSESVSAILPLYLTSVLGLSTIAFGFIDGLYQGVSAVVRIAGGYAADRTEQPKWIAFFGYGVSALARVGLLVGTGFGVIAAVVTVDRLGKGVRTAPRDALITASSLPENLGRSFGVHRMLDTIGAAIGPLLAFLVLFFIPSGYSVIFVISLAFALLGLVILGLLVPNVSRRAPAVVTAEAGPAASVARPRFRWRHLNDPRLRRLLVVAGIFGLLTVGDGFIYLVLQARSSFAAAWFPLLYVGTNLAFLVCAVPLGRLADRFGRLRVFIIGHGALLAAYVCAALPTTGALATVGCLVLLGLFYAASDGVLAALAAQYTPAGSTASGIAAAQTVVAIARLVASTGFGFLWFALGRETAVLIVAALLAVAIPAAALLLRPYLARPRVS</sequence>
<dbReference type="GO" id="GO:0022857">
    <property type="term" value="F:transmembrane transporter activity"/>
    <property type="evidence" value="ECO:0007669"/>
    <property type="project" value="InterPro"/>
</dbReference>
<feature type="domain" description="Major facilitator superfamily (MFS) profile" evidence="6">
    <location>
        <begin position="1"/>
        <end position="384"/>
    </location>
</feature>
<feature type="transmembrane region" description="Helical" evidence="5">
    <location>
        <begin position="361"/>
        <end position="380"/>
    </location>
</feature>
<organism evidence="7 8">
    <name type="scientific">Cryobacterium melibiosiphilum</name>
    <dbReference type="NCBI Taxonomy" id="995039"/>
    <lineage>
        <taxon>Bacteria</taxon>
        <taxon>Bacillati</taxon>
        <taxon>Actinomycetota</taxon>
        <taxon>Actinomycetes</taxon>
        <taxon>Micrococcales</taxon>
        <taxon>Microbacteriaceae</taxon>
        <taxon>Cryobacterium</taxon>
    </lineage>
</organism>
<dbReference type="PROSITE" id="PS50850">
    <property type="entry name" value="MFS"/>
    <property type="match status" value="1"/>
</dbReference>
<accession>A0A3A5MR07</accession>
<proteinExistence type="predicted"/>
<feature type="transmembrane region" description="Helical" evidence="5">
    <location>
        <begin position="331"/>
        <end position="355"/>
    </location>
</feature>
<feature type="transmembrane region" description="Helical" evidence="5">
    <location>
        <begin position="12"/>
        <end position="32"/>
    </location>
</feature>
<keyword evidence="4 5" id="KW-0472">Membrane</keyword>
<keyword evidence="8" id="KW-1185">Reference proteome</keyword>
<gene>
    <name evidence="7" type="ORF">D6T64_06455</name>
</gene>
<dbReference type="EMBL" id="QZVS01000071">
    <property type="protein sequence ID" value="RJT89608.1"/>
    <property type="molecule type" value="Genomic_DNA"/>
</dbReference>
<dbReference type="Proteomes" id="UP000272015">
    <property type="component" value="Unassembled WGS sequence"/>
</dbReference>
<evidence type="ECO:0000256" key="1">
    <source>
        <dbReference type="ARBA" id="ARBA00004651"/>
    </source>
</evidence>
<evidence type="ECO:0000313" key="8">
    <source>
        <dbReference type="Proteomes" id="UP000272015"/>
    </source>
</evidence>
<dbReference type="AlphaFoldDB" id="A0A3A5MR07"/>
<dbReference type="PANTHER" id="PTHR23518:SF2">
    <property type="entry name" value="MAJOR FACILITATOR SUPERFAMILY TRANSPORTER"/>
    <property type="match status" value="1"/>
</dbReference>
<dbReference type="CDD" id="cd17370">
    <property type="entry name" value="MFS_MJ1317_like"/>
    <property type="match status" value="1"/>
</dbReference>
<dbReference type="SUPFAM" id="SSF103473">
    <property type="entry name" value="MFS general substrate transporter"/>
    <property type="match status" value="1"/>
</dbReference>
<feature type="transmembrane region" description="Helical" evidence="5">
    <location>
        <begin position="150"/>
        <end position="170"/>
    </location>
</feature>
<evidence type="ECO:0000256" key="4">
    <source>
        <dbReference type="ARBA" id="ARBA00023136"/>
    </source>
</evidence>
<evidence type="ECO:0000313" key="7">
    <source>
        <dbReference type="EMBL" id="RJT89608.1"/>
    </source>
</evidence>
<evidence type="ECO:0000259" key="6">
    <source>
        <dbReference type="PROSITE" id="PS50850"/>
    </source>
</evidence>
<feature type="transmembrane region" description="Helical" evidence="5">
    <location>
        <begin position="271"/>
        <end position="289"/>
    </location>
</feature>